<evidence type="ECO:0000259" key="4">
    <source>
        <dbReference type="PROSITE" id="PS50102"/>
    </source>
</evidence>
<keyword evidence="6" id="KW-1185">Reference proteome</keyword>
<keyword evidence="1 2" id="KW-0694">RNA-binding</keyword>
<dbReference type="InterPro" id="IPR000504">
    <property type="entry name" value="RRM_dom"/>
</dbReference>
<sequence length="264" mass="28392">MGDPYWRYVDPRQQVLLPAMTLPAKRPRSEYDIPAGHELLGYLPQDNGRARPTETIEASYERYLRNGQIPSYVGVEPGRALPGGILGHPVDDQRRMSIGGLDPGVMGTGRSMGFGGGRPEIALPSDASNTVYVEGLPANCTRREVSHIFRPFVGFKEVRLVNKESRNSGGEPLVLCFVDFDTPAQAATAMDALRGYKFDEHERDSSTLRLQFSRHPGPRSSGGGSRGGGSRTGGSGGGGSRGSELGGIRRGVTTGQVLGVFSFR</sequence>
<dbReference type="GO" id="GO:0003723">
    <property type="term" value="F:RNA binding"/>
    <property type="evidence" value="ECO:0007669"/>
    <property type="project" value="UniProtKB-UniRule"/>
</dbReference>
<feature type="domain" description="RRM" evidence="4">
    <location>
        <begin position="129"/>
        <end position="215"/>
    </location>
</feature>
<evidence type="ECO:0000313" key="6">
    <source>
        <dbReference type="Proteomes" id="UP000541444"/>
    </source>
</evidence>
<organism evidence="5 6">
    <name type="scientific">Kingdonia uniflora</name>
    <dbReference type="NCBI Taxonomy" id="39325"/>
    <lineage>
        <taxon>Eukaryota</taxon>
        <taxon>Viridiplantae</taxon>
        <taxon>Streptophyta</taxon>
        <taxon>Embryophyta</taxon>
        <taxon>Tracheophyta</taxon>
        <taxon>Spermatophyta</taxon>
        <taxon>Magnoliopsida</taxon>
        <taxon>Ranunculales</taxon>
        <taxon>Circaeasteraceae</taxon>
        <taxon>Kingdonia</taxon>
    </lineage>
</organism>
<dbReference type="Gene3D" id="3.30.70.330">
    <property type="match status" value="1"/>
</dbReference>
<dbReference type="EMBL" id="JACGCM010001557">
    <property type="protein sequence ID" value="KAF6153677.1"/>
    <property type="molecule type" value="Genomic_DNA"/>
</dbReference>
<dbReference type="Proteomes" id="UP000541444">
    <property type="component" value="Unassembled WGS sequence"/>
</dbReference>
<dbReference type="AlphaFoldDB" id="A0A7J7MFN9"/>
<name>A0A7J7MFN9_9MAGN</name>
<feature type="compositionally biased region" description="Gly residues" evidence="3">
    <location>
        <begin position="220"/>
        <end position="249"/>
    </location>
</feature>
<dbReference type="PANTHER" id="PTHR10501">
    <property type="entry name" value="U1 SMALL NUCLEAR RIBONUCLEOPROTEIN A/U2 SMALL NUCLEAR RIBONUCLEOPROTEIN B"/>
    <property type="match status" value="1"/>
</dbReference>
<feature type="region of interest" description="Disordered" evidence="3">
    <location>
        <begin position="205"/>
        <end position="249"/>
    </location>
</feature>
<dbReference type="CDD" id="cd21618">
    <property type="entry name" value="RRM_AtNSRA_like"/>
    <property type="match status" value="1"/>
</dbReference>
<gene>
    <name evidence="5" type="ORF">GIB67_000910</name>
</gene>
<dbReference type="OrthoDB" id="431169at2759"/>
<protein>
    <recommendedName>
        <fullName evidence="4">RRM domain-containing protein</fullName>
    </recommendedName>
</protein>
<evidence type="ECO:0000313" key="5">
    <source>
        <dbReference type="EMBL" id="KAF6153677.1"/>
    </source>
</evidence>
<evidence type="ECO:0000256" key="3">
    <source>
        <dbReference type="SAM" id="MobiDB-lite"/>
    </source>
</evidence>
<dbReference type="SMART" id="SM00360">
    <property type="entry name" value="RRM"/>
    <property type="match status" value="1"/>
</dbReference>
<dbReference type="InterPro" id="IPR012677">
    <property type="entry name" value="Nucleotide-bd_a/b_plait_sf"/>
</dbReference>
<dbReference type="PROSITE" id="PS50102">
    <property type="entry name" value="RRM"/>
    <property type="match status" value="1"/>
</dbReference>
<proteinExistence type="predicted"/>
<dbReference type="Pfam" id="PF00076">
    <property type="entry name" value="RRM_1"/>
    <property type="match status" value="1"/>
</dbReference>
<reference evidence="5 6" key="1">
    <citation type="journal article" date="2020" name="IScience">
        <title>Genome Sequencing of the Endangered Kingdonia uniflora (Circaeasteraceae, Ranunculales) Reveals Potential Mechanisms of Evolutionary Specialization.</title>
        <authorList>
            <person name="Sun Y."/>
            <person name="Deng T."/>
            <person name="Zhang A."/>
            <person name="Moore M.J."/>
            <person name="Landis J.B."/>
            <person name="Lin N."/>
            <person name="Zhang H."/>
            <person name="Zhang X."/>
            <person name="Huang J."/>
            <person name="Zhang X."/>
            <person name="Sun H."/>
            <person name="Wang H."/>
        </authorList>
    </citation>
    <scope>NUCLEOTIDE SEQUENCE [LARGE SCALE GENOMIC DNA]</scope>
    <source>
        <strain evidence="5">TB1705</strain>
        <tissue evidence="5">Leaf</tissue>
    </source>
</reference>
<evidence type="ECO:0000256" key="2">
    <source>
        <dbReference type="PROSITE-ProRule" id="PRU00176"/>
    </source>
</evidence>
<accession>A0A7J7MFN9</accession>
<dbReference type="SUPFAM" id="SSF54928">
    <property type="entry name" value="RNA-binding domain, RBD"/>
    <property type="match status" value="1"/>
</dbReference>
<evidence type="ECO:0000256" key="1">
    <source>
        <dbReference type="ARBA" id="ARBA00022884"/>
    </source>
</evidence>
<dbReference type="InterPro" id="IPR035979">
    <property type="entry name" value="RBD_domain_sf"/>
</dbReference>
<comment type="caution">
    <text evidence="5">The sequence shown here is derived from an EMBL/GenBank/DDBJ whole genome shotgun (WGS) entry which is preliminary data.</text>
</comment>